<protein>
    <submittedName>
        <fullName evidence="3">Uncharacterized protein</fullName>
    </submittedName>
</protein>
<proteinExistence type="predicted"/>
<dbReference type="AlphaFoldDB" id="A0A265B1B6"/>
<evidence type="ECO:0000313" key="3">
    <source>
        <dbReference type="EMBL" id="HAE9985814.1"/>
    </source>
</evidence>
<evidence type="ECO:0000313" key="6">
    <source>
        <dbReference type="Proteomes" id="UP000322218"/>
    </source>
</evidence>
<dbReference type="EMBL" id="AAHMQS010000041">
    <property type="protein sequence ID" value="EBX9259798.1"/>
    <property type="molecule type" value="Genomic_DNA"/>
</dbReference>
<gene>
    <name evidence="4" type="ORF">D6R61_18925</name>
    <name evidence="1" type="ORF">DT169_25225</name>
    <name evidence="5" type="ORF">FYA03_15555</name>
    <name evidence="3" type="ORF">G4203_000197</name>
    <name evidence="2" type="ORF">GDN63_00975</name>
</gene>
<sequence>MEYGEKNVEYNRTFWFKKLSPLRAFIILSDLPLPHKSHAIVISCLLRSYPYNNKKTKGKFTWSNQHYAVSIFVLPAQNVNFKC</sequence>
<reference evidence="3" key="2">
    <citation type="submission" date="2018-07" db="EMBL/GenBank/DDBJ databases">
        <authorList>
            <consortium name="NCBI Pathogen Detection Project"/>
        </authorList>
    </citation>
    <scope>NUCLEOTIDE SEQUENCE</scope>
    <source>
        <strain evidence="2">NVSL 4960</strain>
        <strain evidence="3">SH12-004</strain>
    </source>
</reference>
<name>A0A265B1B6_SALET</name>
<accession>A0A265B1B6</accession>
<dbReference type="EMBL" id="DAATTA010000001">
    <property type="protein sequence ID" value="HAE9985814.1"/>
    <property type="molecule type" value="Genomic_DNA"/>
</dbReference>
<dbReference type="Proteomes" id="UP000322218">
    <property type="component" value="Chromosome"/>
</dbReference>
<dbReference type="EMBL" id="CP043214">
    <property type="protein sequence ID" value="QEI80289.1"/>
    <property type="molecule type" value="Genomic_DNA"/>
</dbReference>
<evidence type="ECO:0000313" key="4">
    <source>
        <dbReference type="EMBL" id="MKI15751.1"/>
    </source>
</evidence>
<reference evidence="3" key="1">
    <citation type="journal article" date="2018" name="Genome Biol.">
        <title>SKESA: strategic k-mer extension for scrupulous assemblies.</title>
        <authorList>
            <person name="Souvorov A."/>
            <person name="Agarwala R."/>
            <person name="Lipman D.J."/>
        </authorList>
    </citation>
    <scope>NUCLEOTIDE SEQUENCE</scope>
    <source>
        <strain evidence="2">NVSL 4960</strain>
        <strain evidence="3">SH12-004</strain>
    </source>
</reference>
<reference evidence="1" key="3">
    <citation type="submission" date="2018-07" db="EMBL/GenBank/DDBJ databases">
        <authorList>
            <person name="Ashton P.M."/>
            <person name="Dallman T."/>
            <person name="Nair S."/>
            <person name="De Pinna E."/>
            <person name="Peters T."/>
            <person name="Grant K."/>
        </authorList>
    </citation>
    <scope>NUCLEOTIDE SEQUENCE [LARGE SCALE GENOMIC DNA]</scope>
    <source>
        <strain evidence="1">370942</strain>
        <strain evidence="4">528468</strain>
    </source>
</reference>
<evidence type="ECO:0000313" key="5">
    <source>
        <dbReference type="EMBL" id="QEI80289.1"/>
    </source>
</evidence>
<dbReference type="EMBL" id="RUBA01000025">
    <property type="protein sequence ID" value="MKI15751.1"/>
    <property type="molecule type" value="Genomic_DNA"/>
</dbReference>
<dbReference type="Proteomes" id="UP000839931">
    <property type="component" value="Unassembled WGS sequence"/>
</dbReference>
<reference evidence="5 6" key="4">
    <citation type="submission" date="2019-08" db="EMBL/GenBank/DDBJ databases">
        <title>Inflammatory infection and transmission of beta-lactam resistance in a mouse model of ampicillin-induced microbiota.</title>
        <authorList>
            <person name="Laskey A."/>
            <person name="Ottenbrite M."/>
            <person name="Devenish J."/>
            <person name="Kang M."/>
            <person name="Savic M."/>
            <person name="Nadin Davis S."/>
            <person name="Chmara J."/>
            <person name="Lin M."/>
            <person name="Robertson J."/>
            <person name="Bessonov K."/>
            <person name="Nash J."/>
            <person name="Scott A."/>
            <person name="Topp E."/>
            <person name="Gurnik S."/>
            <person name="Liu K."/>
            <person name="Guan J."/>
        </authorList>
    </citation>
    <scope>NUCLEOTIDE SEQUENCE [LARGE SCALE GENOMIC DNA]</scope>
    <source>
        <strain evidence="5 6">SL-312</strain>
    </source>
</reference>
<evidence type="ECO:0000313" key="2">
    <source>
        <dbReference type="EMBL" id="HAA0831798.1"/>
    </source>
</evidence>
<evidence type="ECO:0000313" key="1">
    <source>
        <dbReference type="EMBL" id="EBX9259798.1"/>
    </source>
</evidence>
<organism evidence="3">
    <name type="scientific">Salmonella enterica subsp. enterica serovar Heidelberg</name>
    <dbReference type="NCBI Taxonomy" id="611"/>
    <lineage>
        <taxon>Bacteria</taxon>
        <taxon>Pseudomonadati</taxon>
        <taxon>Pseudomonadota</taxon>
        <taxon>Gammaproteobacteria</taxon>
        <taxon>Enterobacterales</taxon>
        <taxon>Enterobacteriaceae</taxon>
        <taxon>Salmonella</taxon>
    </lineage>
</organism>
<dbReference type="EMBL" id="DAAAKA010000001">
    <property type="protein sequence ID" value="HAA0831798.1"/>
    <property type="molecule type" value="Genomic_DNA"/>
</dbReference>
<dbReference type="Proteomes" id="UP000839523">
    <property type="component" value="Unassembled WGS sequence"/>
</dbReference>